<name>A0A386PVS8_9LACO</name>
<dbReference type="Proteomes" id="UP000267208">
    <property type="component" value="Chromosome"/>
</dbReference>
<dbReference type="AlphaFoldDB" id="A0A386PVS8"/>
<dbReference type="KEGG" id="lzh:D1B17_10685"/>
<gene>
    <name evidence="1" type="ORF">D1B17_10685</name>
</gene>
<sequence length="67" mass="8213">MINDEKKLLNYMSKFYKIPTAKLTQKYTMTQLEDAYNEIHYKTRYEKHLDKDETLPNEYVMKEFSPL</sequence>
<evidence type="ECO:0000313" key="1">
    <source>
        <dbReference type="EMBL" id="AYE39069.1"/>
    </source>
</evidence>
<protein>
    <submittedName>
        <fullName evidence="1">Uncharacterized protein</fullName>
    </submittedName>
</protein>
<keyword evidence="2" id="KW-1185">Reference proteome</keyword>
<proteinExistence type="predicted"/>
<dbReference type="EMBL" id="CP031933">
    <property type="protein sequence ID" value="AYE39069.1"/>
    <property type="molecule type" value="Genomic_DNA"/>
</dbReference>
<accession>A0A386PVS8</accession>
<reference evidence="2" key="1">
    <citation type="submission" date="2018-08" db="EMBL/GenBank/DDBJ databases">
        <title>Genome of Lactobacillus sp. HBUAS52074.</title>
        <authorList>
            <person name="Guo Z."/>
            <person name="Zhang Z.D."/>
        </authorList>
    </citation>
    <scope>NUCLEOTIDE SEQUENCE [LARGE SCALE GENOMIC DNA]</scope>
    <source>
        <strain evidence="2">HBUAS52074</strain>
    </source>
</reference>
<evidence type="ECO:0000313" key="2">
    <source>
        <dbReference type="Proteomes" id="UP000267208"/>
    </source>
</evidence>
<organism evidence="1 2">
    <name type="scientific">Companilactobacillus zhachilii</name>
    <dbReference type="NCBI Taxonomy" id="2304606"/>
    <lineage>
        <taxon>Bacteria</taxon>
        <taxon>Bacillati</taxon>
        <taxon>Bacillota</taxon>
        <taxon>Bacilli</taxon>
        <taxon>Lactobacillales</taxon>
        <taxon>Lactobacillaceae</taxon>
        <taxon>Companilactobacillus</taxon>
    </lineage>
</organism>